<feature type="domain" description="Glycosyl transferase family 1" evidence="1">
    <location>
        <begin position="230"/>
        <end position="322"/>
    </location>
</feature>
<keyword evidence="2" id="KW-0808">Transferase</keyword>
<sequence length="348" mass="40074">MPFKARRPAGGFRVMYEYANRLSDLGYDVHITYPLNTRYMEYRLPYIVRYLLTYIEGFRTSRWFDFRPKISMSYANSLKDQNVRDSDIIIATWWATALEMGALKNSKGKKINLIQGYENWTGHEDELHASYNMEGVTNIVVASYLKEIVEKYTENSTFLIPNAIDKDKYRVLESIEGRRSASICMLYSIQEIKGSIYGLEALVQVKEKYPELTVDLFGICPEPDNLPDWITFYRDPKDLCSIYNRNAIFISNSLTEGMALTPMEAMFCGCAAILTDIKGHEEYGKDNETALLYKAKDSNELANKIISLIVNNENRVSLAERGNSFIQQFSWDVAVDKMDKIVKNLVQN</sequence>
<name>A0A2V3PJR0_9BACT</name>
<keyword evidence="3" id="KW-1185">Reference proteome</keyword>
<comment type="caution">
    <text evidence="2">The sequence shown here is derived from an EMBL/GenBank/DDBJ whole genome shotgun (WGS) entry which is preliminary data.</text>
</comment>
<gene>
    <name evidence="2" type="ORF">CLV62_12849</name>
</gene>
<dbReference type="Proteomes" id="UP000247973">
    <property type="component" value="Unassembled WGS sequence"/>
</dbReference>
<evidence type="ECO:0000313" key="3">
    <source>
        <dbReference type="Proteomes" id="UP000247973"/>
    </source>
</evidence>
<dbReference type="AlphaFoldDB" id="A0A2V3PJR0"/>
<accession>A0A2V3PJR0</accession>
<dbReference type="InterPro" id="IPR001296">
    <property type="entry name" value="Glyco_trans_1"/>
</dbReference>
<dbReference type="Gene3D" id="3.40.50.2000">
    <property type="entry name" value="Glycogen Phosphorylase B"/>
    <property type="match status" value="1"/>
</dbReference>
<proteinExistence type="predicted"/>
<dbReference type="CDD" id="cd03801">
    <property type="entry name" value="GT4_PimA-like"/>
    <property type="match status" value="1"/>
</dbReference>
<dbReference type="Gene3D" id="3.40.50.11090">
    <property type="match status" value="1"/>
</dbReference>
<dbReference type="Pfam" id="PF00534">
    <property type="entry name" value="Glycos_transf_1"/>
    <property type="match status" value="1"/>
</dbReference>
<dbReference type="RefSeq" id="WP_245904112.1">
    <property type="nucleotide sequence ID" value="NZ_QICL01000028.1"/>
</dbReference>
<dbReference type="GO" id="GO:0016757">
    <property type="term" value="F:glycosyltransferase activity"/>
    <property type="evidence" value="ECO:0007669"/>
    <property type="project" value="InterPro"/>
</dbReference>
<dbReference type="SUPFAM" id="SSF53756">
    <property type="entry name" value="UDP-Glycosyltransferase/glycogen phosphorylase"/>
    <property type="match status" value="1"/>
</dbReference>
<dbReference type="PANTHER" id="PTHR12526">
    <property type="entry name" value="GLYCOSYLTRANSFERASE"/>
    <property type="match status" value="1"/>
</dbReference>
<evidence type="ECO:0000259" key="1">
    <source>
        <dbReference type="Pfam" id="PF00534"/>
    </source>
</evidence>
<organism evidence="2 3">
    <name type="scientific">Dysgonomonas alginatilytica</name>
    <dbReference type="NCBI Taxonomy" id="1605892"/>
    <lineage>
        <taxon>Bacteria</taxon>
        <taxon>Pseudomonadati</taxon>
        <taxon>Bacteroidota</taxon>
        <taxon>Bacteroidia</taxon>
        <taxon>Bacteroidales</taxon>
        <taxon>Dysgonomonadaceae</taxon>
        <taxon>Dysgonomonas</taxon>
    </lineage>
</organism>
<dbReference type="EMBL" id="QICL01000028">
    <property type="protein sequence ID" value="PXV60961.1"/>
    <property type="molecule type" value="Genomic_DNA"/>
</dbReference>
<protein>
    <submittedName>
        <fullName evidence="2">Glycosyltransferase involved in cell wall biosynthesis</fullName>
    </submittedName>
</protein>
<reference evidence="2 3" key="1">
    <citation type="submission" date="2018-03" db="EMBL/GenBank/DDBJ databases">
        <title>Genomic Encyclopedia of Archaeal and Bacterial Type Strains, Phase II (KMG-II): from individual species to whole genera.</title>
        <authorList>
            <person name="Goeker M."/>
        </authorList>
    </citation>
    <scope>NUCLEOTIDE SEQUENCE [LARGE SCALE GENOMIC DNA]</scope>
    <source>
        <strain evidence="2 3">DSM 100214</strain>
    </source>
</reference>
<evidence type="ECO:0000313" key="2">
    <source>
        <dbReference type="EMBL" id="PXV60961.1"/>
    </source>
</evidence>